<comment type="caution">
    <text evidence="1">The sequence shown here is derived from an EMBL/GenBank/DDBJ whole genome shotgun (WGS) entry which is preliminary data.</text>
</comment>
<protein>
    <submittedName>
        <fullName evidence="1">Uncharacterized protein</fullName>
    </submittedName>
</protein>
<evidence type="ECO:0000313" key="1">
    <source>
        <dbReference type="EMBL" id="GAH57526.1"/>
    </source>
</evidence>
<accession>X1GI07</accession>
<feature type="non-terminal residue" evidence="1">
    <location>
        <position position="1"/>
    </location>
</feature>
<organism evidence="1">
    <name type="scientific">marine sediment metagenome</name>
    <dbReference type="NCBI Taxonomy" id="412755"/>
    <lineage>
        <taxon>unclassified sequences</taxon>
        <taxon>metagenomes</taxon>
        <taxon>ecological metagenomes</taxon>
    </lineage>
</organism>
<gene>
    <name evidence="1" type="ORF">S03H2_30615</name>
</gene>
<sequence>LGIPLLLSPSDTYTTLYNIERIKPGIQPEEKQIALEIIEKYINWELLKP</sequence>
<name>X1GI07_9ZZZZ</name>
<dbReference type="AlphaFoldDB" id="X1GI07"/>
<proteinExistence type="predicted"/>
<reference evidence="1" key="1">
    <citation type="journal article" date="2014" name="Front. Microbiol.">
        <title>High frequency of phylogenetically diverse reductive dehalogenase-homologous genes in deep subseafloor sedimentary metagenomes.</title>
        <authorList>
            <person name="Kawai M."/>
            <person name="Futagami T."/>
            <person name="Toyoda A."/>
            <person name="Takaki Y."/>
            <person name="Nishi S."/>
            <person name="Hori S."/>
            <person name="Arai W."/>
            <person name="Tsubouchi T."/>
            <person name="Morono Y."/>
            <person name="Uchiyama I."/>
            <person name="Ito T."/>
            <person name="Fujiyama A."/>
            <person name="Inagaki F."/>
            <person name="Takami H."/>
        </authorList>
    </citation>
    <scope>NUCLEOTIDE SEQUENCE</scope>
    <source>
        <strain evidence="1">Expedition CK06-06</strain>
    </source>
</reference>
<dbReference type="EMBL" id="BARU01018527">
    <property type="protein sequence ID" value="GAH57526.1"/>
    <property type="molecule type" value="Genomic_DNA"/>
</dbReference>